<dbReference type="AlphaFoldDB" id="A0A518K506"/>
<organism evidence="2 3">
    <name type="scientific">Botrimarina mediterranea</name>
    <dbReference type="NCBI Taxonomy" id="2528022"/>
    <lineage>
        <taxon>Bacteria</taxon>
        <taxon>Pseudomonadati</taxon>
        <taxon>Planctomycetota</taxon>
        <taxon>Planctomycetia</taxon>
        <taxon>Pirellulales</taxon>
        <taxon>Lacipirellulaceae</taxon>
        <taxon>Botrimarina</taxon>
    </lineage>
</organism>
<dbReference type="Proteomes" id="UP000316426">
    <property type="component" value="Chromosome"/>
</dbReference>
<evidence type="ECO:0000256" key="1">
    <source>
        <dbReference type="SAM" id="Phobius"/>
    </source>
</evidence>
<feature type="transmembrane region" description="Helical" evidence="1">
    <location>
        <begin position="29"/>
        <end position="52"/>
    </location>
</feature>
<dbReference type="KEGG" id="bmei:Spa11_10640"/>
<sequence>MTEPANSASPSDAAAHERGARTATRFRRLALIVLASLGIMASVAAGVAFGLYKSATAAVPEYEAVVAIDPLRAETQRREFESQLSTLVSDTQALPEWKTRVTADQINAWLALRLERDFPGFQQAGLVAPRVILEEGLAVFAARSEATGVEGVITVALRPLVTETDELALEIESAKIGRLSLSLDLVMGLLRQSPLPNMSPIRLSQSDAKAAVIVDLDRLEAGRDKALRLTGVDVRPGELLLRGETTTPQP</sequence>
<keyword evidence="1" id="KW-0812">Transmembrane</keyword>
<dbReference type="RefSeq" id="WP_145108911.1">
    <property type="nucleotide sequence ID" value="NZ_CP036349.1"/>
</dbReference>
<protein>
    <submittedName>
        <fullName evidence="2">Uncharacterized protein</fullName>
    </submittedName>
</protein>
<keyword evidence="1" id="KW-0472">Membrane</keyword>
<dbReference type="EMBL" id="CP036349">
    <property type="protein sequence ID" value="QDV72880.1"/>
    <property type="molecule type" value="Genomic_DNA"/>
</dbReference>
<reference evidence="2 3" key="1">
    <citation type="submission" date="2019-02" db="EMBL/GenBank/DDBJ databases">
        <title>Deep-cultivation of Planctomycetes and their phenomic and genomic characterization uncovers novel biology.</title>
        <authorList>
            <person name="Wiegand S."/>
            <person name="Jogler M."/>
            <person name="Boedeker C."/>
            <person name="Pinto D."/>
            <person name="Vollmers J."/>
            <person name="Rivas-Marin E."/>
            <person name="Kohn T."/>
            <person name="Peeters S.H."/>
            <person name="Heuer A."/>
            <person name="Rast P."/>
            <person name="Oberbeckmann S."/>
            <person name="Bunk B."/>
            <person name="Jeske O."/>
            <person name="Meyerdierks A."/>
            <person name="Storesund J.E."/>
            <person name="Kallscheuer N."/>
            <person name="Luecker S."/>
            <person name="Lage O.M."/>
            <person name="Pohl T."/>
            <person name="Merkel B.J."/>
            <person name="Hornburger P."/>
            <person name="Mueller R.-W."/>
            <person name="Bruemmer F."/>
            <person name="Labrenz M."/>
            <person name="Spormann A.M."/>
            <person name="Op den Camp H."/>
            <person name="Overmann J."/>
            <person name="Amann R."/>
            <person name="Jetten M.S.M."/>
            <person name="Mascher T."/>
            <person name="Medema M.H."/>
            <person name="Devos D.P."/>
            <person name="Kaster A.-K."/>
            <person name="Ovreas L."/>
            <person name="Rohde M."/>
            <person name="Galperin M.Y."/>
            <person name="Jogler C."/>
        </authorList>
    </citation>
    <scope>NUCLEOTIDE SEQUENCE [LARGE SCALE GENOMIC DNA]</scope>
    <source>
        <strain evidence="2 3">Spa11</strain>
    </source>
</reference>
<evidence type="ECO:0000313" key="2">
    <source>
        <dbReference type="EMBL" id="QDV72880.1"/>
    </source>
</evidence>
<evidence type="ECO:0000313" key="3">
    <source>
        <dbReference type="Proteomes" id="UP000316426"/>
    </source>
</evidence>
<name>A0A518K506_9BACT</name>
<gene>
    <name evidence="2" type="ORF">Spa11_10640</name>
</gene>
<proteinExistence type="predicted"/>
<accession>A0A518K506</accession>
<keyword evidence="1" id="KW-1133">Transmembrane helix</keyword>
<keyword evidence="3" id="KW-1185">Reference proteome</keyword>